<name>A0A0D9V2V2_9ORYZ</name>
<dbReference type="EnsemblPlants" id="LPERR01G19350.1">
    <property type="protein sequence ID" value="LPERR01G19350.1"/>
    <property type="gene ID" value="LPERR01G19350"/>
</dbReference>
<evidence type="ECO:0000313" key="1">
    <source>
        <dbReference type="EnsemblPlants" id="LPERR01G19350.1"/>
    </source>
</evidence>
<evidence type="ECO:0000313" key="2">
    <source>
        <dbReference type="Proteomes" id="UP000032180"/>
    </source>
</evidence>
<organism evidence="1 2">
    <name type="scientific">Leersia perrieri</name>
    <dbReference type="NCBI Taxonomy" id="77586"/>
    <lineage>
        <taxon>Eukaryota</taxon>
        <taxon>Viridiplantae</taxon>
        <taxon>Streptophyta</taxon>
        <taxon>Embryophyta</taxon>
        <taxon>Tracheophyta</taxon>
        <taxon>Spermatophyta</taxon>
        <taxon>Magnoliopsida</taxon>
        <taxon>Liliopsida</taxon>
        <taxon>Poales</taxon>
        <taxon>Poaceae</taxon>
        <taxon>BOP clade</taxon>
        <taxon>Oryzoideae</taxon>
        <taxon>Oryzeae</taxon>
        <taxon>Oryzinae</taxon>
        <taxon>Leersia</taxon>
    </lineage>
</organism>
<dbReference type="Gramene" id="LPERR01G19350.1">
    <property type="protein sequence ID" value="LPERR01G19350.1"/>
    <property type="gene ID" value="LPERR01G19350"/>
</dbReference>
<keyword evidence="2" id="KW-1185">Reference proteome</keyword>
<sequence length="60" mass="6727">MNTVHFALQAGLSKIIMLFQSKGVGESQHQASRDDFSYLYWGSIDRYHTPVLPNPTSPGM</sequence>
<protein>
    <submittedName>
        <fullName evidence="1">Uncharacterized protein</fullName>
    </submittedName>
</protein>
<dbReference type="Proteomes" id="UP000032180">
    <property type="component" value="Chromosome 1"/>
</dbReference>
<reference evidence="2" key="2">
    <citation type="submission" date="2013-12" db="EMBL/GenBank/DDBJ databases">
        <authorList>
            <person name="Yu Y."/>
            <person name="Lee S."/>
            <person name="de Baynast K."/>
            <person name="Wissotski M."/>
            <person name="Liu L."/>
            <person name="Talag J."/>
            <person name="Goicoechea J."/>
            <person name="Angelova A."/>
            <person name="Jetty R."/>
            <person name="Kudrna D."/>
            <person name="Golser W."/>
            <person name="Rivera L."/>
            <person name="Zhang J."/>
            <person name="Wing R."/>
        </authorList>
    </citation>
    <scope>NUCLEOTIDE SEQUENCE</scope>
</reference>
<dbReference type="HOGENOM" id="CLU_2944991_0_0_1"/>
<reference evidence="1" key="3">
    <citation type="submission" date="2015-04" db="UniProtKB">
        <authorList>
            <consortium name="EnsemblPlants"/>
        </authorList>
    </citation>
    <scope>IDENTIFICATION</scope>
</reference>
<dbReference type="AlphaFoldDB" id="A0A0D9V2V2"/>
<accession>A0A0D9V2V2</accession>
<proteinExistence type="predicted"/>
<reference evidence="1 2" key="1">
    <citation type="submission" date="2012-08" db="EMBL/GenBank/DDBJ databases">
        <title>Oryza genome evolution.</title>
        <authorList>
            <person name="Wing R.A."/>
        </authorList>
    </citation>
    <scope>NUCLEOTIDE SEQUENCE</scope>
</reference>